<gene>
    <name evidence="2" type="ORF">AGLY_011355</name>
</gene>
<protein>
    <submittedName>
        <fullName evidence="2">Uncharacterized protein</fullName>
    </submittedName>
</protein>
<feature type="transmembrane region" description="Helical" evidence="1">
    <location>
        <begin position="130"/>
        <end position="148"/>
    </location>
</feature>
<comment type="caution">
    <text evidence="2">The sequence shown here is derived from an EMBL/GenBank/DDBJ whole genome shotgun (WGS) entry which is preliminary data.</text>
</comment>
<keyword evidence="1" id="KW-0472">Membrane</keyword>
<dbReference type="EMBL" id="VYZN01000042">
    <property type="protein sequence ID" value="KAE9530893.1"/>
    <property type="molecule type" value="Genomic_DNA"/>
</dbReference>
<keyword evidence="1" id="KW-0812">Transmembrane</keyword>
<sequence>MWLYMYRIIQLRAGGVDKIFLQYPDQSGPVRCRENLTTRGNLLCYIRDFSKPQIQYFSTEMTQSCTQFLIFYQFFGRNYGRMACDAPILFYSPFVSSPNPYGPSYRLFYNGNGIYIVDIKYQISETISHLNFKYLILSSSLKIILFIINKFKFLTYKLPVSITQPVIFGWACVIILIFNTPGISSSLPIMTAKL</sequence>
<keyword evidence="1" id="KW-1133">Transmembrane helix</keyword>
<reference evidence="2 3" key="1">
    <citation type="submission" date="2019-08" db="EMBL/GenBank/DDBJ databases">
        <title>The genome of the soybean aphid Biotype 1, its phylome, world population structure and adaptation to the North American continent.</title>
        <authorList>
            <person name="Giordano R."/>
            <person name="Donthu R.K."/>
            <person name="Hernandez A.G."/>
            <person name="Wright C.L."/>
            <person name="Zimin A.V."/>
        </authorList>
    </citation>
    <scope>NUCLEOTIDE SEQUENCE [LARGE SCALE GENOMIC DNA]</scope>
    <source>
        <tissue evidence="2">Whole aphids</tissue>
    </source>
</reference>
<feature type="transmembrane region" description="Helical" evidence="1">
    <location>
        <begin position="168"/>
        <end position="190"/>
    </location>
</feature>
<dbReference type="AlphaFoldDB" id="A0A6G0TD71"/>
<dbReference type="Proteomes" id="UP000475862">
    <property type="component" value="Unassembled WGS sequence"/>
</dbReference>
<evidence type="ECO:0000256" key="1">
    <source>
        <dbReference type="SAM" id="Phobius"/>
    </source>
</evidence>
<evidence type="ECO:0000313" key="3">
    <source>
        <dbReference type="Proteomes" id="UP000475862"/>
    </source>
</evidence>
<feature type="non-terminal residue" evidence="2">
    <location>
        <position position="194"/>
    </location>
</feature>
<name>A0A6G0TD71_APHGL</name>
<keyword evidence="3" id="KW-1185">Reference proteome</keyword>
<evidence type="ECO:0000313" key="2">
    <source>
        <dbReference type="EMBL" id="KAE9530893.1"/>
    </source>
</evidence>
<accession>A0A6G0TD71</accession>
<proteinExistence type="predicted"/>
<organism evidence="2 3">
    <name type="scientific">Aphis glycines</name>
    <name type="common">Soybean aphid</name>
    <dbReference type="NCBI Taxonomy" id="307491"/>
    <lineage>
        <taxon>Eukaryota</taxon>
        <taxon>Metazoa</taxon>
        <taxon>Ecdysozoa</taxon>
        <taxon>Arthropoda</taxon>
        <taxon>Hexapoda</taxon>
        <taxon>Insecta</taxon>
        <taxon>Pterygota</taxon>
        <taxon>Neoptera</taxon>
        <taxon>Paraneoptera</taxon>
        <taxon>Hemiptera</taxon>
        <taxon>Sternorrhyncha</taxon>
        <taxon>Aphidomorpha</taxon>
        <taxon>Aphidoidea</taxon>
        <taxon>Aphididae</taxon>
        <taxon>Aphidini</taxon>
        <taxon>Aphis</taxon>
        <taxon>Aphis</taxon>
    </lineage>
</organism>